<reference evidence="2" key="1">
    <citation type="journal article" date="2022" name="Mol. Ecol. Resour.">
        <title>The genomes of chicory, endive, great burdock and yacon provide insights into Asteraceae palaeo-polyploidization history and plant inulin production.</title>
        <authorList>
            <person name="Fan W."/>
            <person name="Wang S."/>
            <person name="Wang H."/>
            <person name="Wang A."/>
            <person name="Jiang F."/>
            <person name="Liu H."/>
            <person name="Zhao H."/>
            <person name="Xu D."/>
            <person name="Zhang Y."/>
        </authorList>
    </citation>
    <scope>NUCLEOTIDE SEQUENCE [LARGE SCALE GENOMIC DNA]</scope>
    <source>
        <strain evidence="2">cv. Niubang</strain>
    </source>
</reference>
<proteinExistence type="predicted"/>
<keyword evidence="2" id="KW-1185">Reference proteome</keyword>
<evidence type="ECO:0000313" key="1">
    <source>
        <dbReference type="EMBL" id="KAI3677782.1"/>
    </source>
</evidence>
<sequence length="373" mass="42813">METPTWSESLPINRKKAIHELTQGQEWTDKLRQILQRSDHIESDPTSLDGVVDRILGMFDNTLSIMGSSSFNQPFQLPTNYLQSTCSIDEQKSSKPDDGFLFQSSYLHSLCSLDDQESRKFNETFPLQASYLESFHKSRKSDKNSRMVIPVKIKRGCYKRKNSWASTQLTSGLTDDGHAWRKYGQKKILESKHERSYYRCTYKLDQGCLATKQVQKIEDEPPLYKITYMRSHTCKNLQRAPQIILDSPNPRDTSILLNFEAKGLTGNKQVSSYFHTMKCEHEEGFPSFDNLRDNDQSTPSNNCLSWDPITQISQVPSEFVSMSVRLDHGVYLGSEHGDMTSSRAYSSMASIEQHEMDDMFGSNDFNDFSFCVL</sequence>
<dbReference type="Proteomes" id="UP001055879">
    <property type="component" value="Linkage Group LG14"/>
</dbReference>
<reference evidence="1 2" key="2">
    <citation type="journal article" date="2022" name="Mol. Ecol. Resour.">
        <title>The genomes of chicory, endive, great burdock and yacon provide insights into Asteraceae paleo-polyploidization history and plant inulin production.</title>
        <authorList>
            <person name="Fan W."/>
            <person name="Wang S."/>
            <person name="Wang H."/>
            <person name="Wang A."/>
            <person name="Jiang F."/>
            <person name="Liu H."/>
            <person name="Zhao H."/>
            <person name="Xu D."/>
            <person name="Zhang Y."/>
        </authorList>
    </citation>
    <scope>NUCLEOTIDE SEQUENCE [LARGE SCALE GENOMIC DNA]</scope>
    <source>
        <strain evidence="2">cv. Niubang</strain>
    </source>
</reference>
<dbReference type="EMBL" id="CM042060">
    <property type="protein sequence ID" value="KAI3677782.1"/>
    <property type="molecule type" value="Genomic_DNA"/>
</dbReference>
<comment type="caution">
    <text evidence="1">The sequence shown here is derived from an EMBL/GenBank/DDBJ whole genome shotgun (WGS) entry which is preliminary data.</text>
</comment>
<gene>
    <name evidence="1" type="ORF">L6452_37052</name>
</gene>
<evidence type="ECO:0000313" key="2">
    <source>
        <dbReference type="Proteomes" id="UP001055879"/>
    </source>
</evidence>
<protein>
    <submittedName>
        <fullName evidence="1">Uncharacterized protein</fullName>
    </submittedName>
</protein>
<organism evidence="1 2">
    <name type="scientific">Arctium lappa</name>
    <name type="common">Greater burdock</name>
    <name type="synonym">Lappa major</name>
    <dbReference type="NCBI Taxonomy" id="4217"/>
    <lineage>
        <taxon>Eukaryota</taxon>
        <taxon>Viridiplantae</taxon>
        <taxon>Streptophyta</taxon>
        <taxon>Embryophyta</taxon>
        <taxon>Tracheophyta</taxon>
        <taxon>Spermatophyta</taxon>
        <taxon>Magnoliopsida</taxon>
        <taxon>eudicotyledons</taxon>
        <taxon>Gunneridae</taxon>
        <taxon>Pentapetalae</taxon>
        <taxon>asterids</taxon>
        <taxon>campanulids</taxon>
        <taxon>Asterales</taxon>
        <taxon>Asteraceae</taxon>
        <taxon>Carduoideae</taxon>
        <taxon>Cardueae</taxon>
        <taxon>Arctiinae</taxon>
        <taxon>Arctium</taxon>
    </lineage>
</organism>
<accession>A0ACB8Y2M1</accession>
<name>A0ACB8Y2M1_ARCLA</name>